<name>A0ABQ9G8G2_9NEOP</name>
<dbReference type="Proteomes" id="UP001159363">
    <property type="component" value="Chromosome 13"/>
</dbReference>
<protein>
    <submittedName>
        <fullName evidence="2">Uncharacterized protein</fullName>
    </submittedName>
</protein>
<gene>
    <name evidence="2" type="ORF">PR048_030116</name>
</gene>
<accession>A0ABQ9G8G2</accession>
<evidence type="ECO:0000313" key="2">
    <source>
        <dbReference type="EMBL" id="KAJ8868578.1"/>
    </source>
</evidence>
<evidence type="ECO:0000256" key="1">
    <source>
        <dbReference type="SAM" id="MobiDB-lite"/>
    </source>
</evidence>
<feature type="compositionally biased region" description="Basic and acidic residues" evidence="1">
    <location>
        <begin position="95"/>
        <end position="117"/>
    </location>
</feature>
<keyword evidence="3" id="KW-1185">Reference proteome</keyword>
<feature type="region of interest" description="Disordered" evidence="1">
    <location>
        <begin position="70"/>
        <end position="120"/>
    </location>
</feature>
<dbReference type="EMBL" id="JARBHB010000014">
    <property type="protein sequence ID" value="KAJ8868578.1"/>
    <property type="molecule type" value="Genomic_DNA"/>
</dbReference>
<feature type="region of interest" description="Disordered" evidence="1">
    <location>
        <begin position="464"/>
        <end position="485"/>
    </location>
</feature>
<reference evidence="2 3" key="1">
    <citation type="submission" date="2023-02" db="EMBL/GenBank/DDBJ databases">
        <title>LHISI_Scaffold_Assembly.</title>
        <authorList>
            <person name="Stuart O.P."/>
            <person name="Cleave R."/>
            <person name="Magrath M.J.L."/>
            <person name="Mikheyev A.S."/>
        </authorList>
    </citation>
    <scope>NUCLEOTIDE SEQUENCE [LARGE SCALE GENOMIC DNA]</scope>
    <source>
        <strain evidence="2">Daus_M_001</strain>
        <tissue evidence="2">Leg muscle</tissue>
    </source>
</reference>
<proteinExistence type="predicted"/>
<evidence type="ECO:0000313" key="3">
    <source>
        <dbReference type="Proteomes" id="UP001159363"/>
    </source>
</evidence>
<organism evidence="2 3">
    <name type="scientific">Dryococelus australis</name>
    <dbReference type="NCBI Taxonomy" id="614101"/>
    <lineage>
        <taxon>Eukaryota</taxon>
        <taxon>Metazoa</taxon>
        <taxon>Ecdysozoa</taxon>
        <taxon>Arthropoda</taxon>
        <taxon>Hexapoda</taxon>
        <taxon>Insecta</taxon>
        <taxon>Pterygota</taxon>
        <taxon>Neoptera</taxon>
        <taxon>Polyneoptera</taxon>
        <taxon>Phasmatodea</taxon>
        <taxon>Verophasmatodea</taxon>
        <taxon>Anareolatae</taxon>
        <taxon>Phasmatidae</taxon>
        <taxon>Eurycanthinae</taxon>
        <taxon>Dryococelus</taxon>
    </lineage>
</organism>
<sequence length="590" mass="64600">MVQQFSVSILDPISDRVSNHTMVQPAPKPLEHRRLIGVRTTTSASAVRQNTSWMWAGSIAPNCWRLEPSSEYRPAGSTSSGGGDEDCFQSAVRLSPEERRARRETSGERSRQREDNLLLRASGHDTASFPRLENTSKADSDGYGYVISACNIVRNMLRQIDFGATYRSQRVQIIYGDIANIANINCFADKTIFTLGTPKLQSRVTSPTCLTPLPKFSNSHYLACSPSTKAIRVQSPAGSLRIFACENRTGRCRWLAGFLGDLLFPPPFHYGVAPYSPQTPSSALNTSIPSDTGRTGCRKSLPRRRCRYTPRLEPRLRERYSAPTTTTTRYVGGEEGAEERSICRGSCNTDPPRCRSTFLSEGLRTFVAVRNAPSGEGRVPVAGTRRLALAGLENEKGVGGLEYFMASFQLQGAPPRSPASFIAAAEEVLSLPLPPPAPPWVFRAAAGSLVCPAEPTLRAALSRTETQPLARRDTHSTFPSSLSPRVTLPETHASLLRANAPTLPFLHAAPSPPPPTSKNPQPYRQTMTGGFPRDIRRAAGEDQRKGRLRLQVASSRCYPAMGDETLDPLCCRNAELVAEQPMTRLFITGP</sequence>
<comment type="caution">
    <text evidence="2">The sequence shown here is derived from an EMBL/GenBank/DDBJ whole genome shotgun (WGS) entry which is preliminary data.</text>
</comment>